<proteinExistence type="predicted"/>
<keyword evidence="1" id="KW-0472">Membrane</keyword>
<feature type="transmembrane region" description="Helical" evidence="1">
    <location>
        <begin position="199"/>
        <end position="217"/>
    </location>
</feature>
<keyword evidence="1" id="KW-1133">Transmembrane helix</keyword>
<gene>
    <name evidence="2" type="ORF">A3D26_03775</name>
</gene>
<reference evidence="2 3" key="1">
    <citation type="journal article" date="2016" name="Nat. Commun.">
        <title>Thousands of microbial genomes shed light on interconnected biogeochemical processes in an aquifer system.</title>
        <authorList>
            <person name="Anantharaman K."/>
            <person name="Brown C.T."/>
            <person name="Hug L.A."/>
            <person name="Sharon I."/>
            <person name="Castelle C.J."/>
            <person name="Probst A.J."/>
            <person name="Thomas B.C."/>
            <person name="Singh A."/>
            <person name="Wilkins M.J."/>
            <person name="Karaoz U."/>
            <person name="Brodie E.L."/>
            <person name="Williams K.H."/>
            <person name="Hubbard S.S."/>
            <person name="Banfield J.F."/>
        </authorList>
    </citation>
    <scope>NUCLEOTIDE SEQUENCE [LARGE SCALE GENOMIC DNA]</scope>
</reference>
<organism evidence="2 3">
    <name type="scientific">Candidatus Blackburnbacteria bacterium RIFCSPHIGHO2_02_FULL_44_20</name>
    <dbReference type="NCBI Taxonomy" id="1797516"/>
    <lineage>
        <taxon>Bacteria</taxon>
        <taxon>Candidatus Blackburniibacteriota</taxon>
    </lineage>
</organism>
<feature type="transmembrane region" description="Helical" evidence="1">
    <location>
        <begin position="12"/>
        <end position="31"/>
    </location>
</feature>
<feature type="transmembrane region" description="Helical" evidence="1">
    <location>
        <begin position="96"/>
        <end position="116"/>
    </location>
</feature>
<evidence type="ECO:0008006" key="4">
    <source>
        <dbReference type="Google" id="ProtNLM"/>
    </source>
</evidence>
<feature type="transmembrane region" description="Helical" evidence="1">
    <location>
        <begin position="168"/>
        <end position="187"/>
    </location>
</feature>
<dbReference type="EMBL" id="MHBZ01000036">
    <property type="protein sequence ID" value="OGY10401.1"/>
    <property type="molecule type" value="Genomic_DNA"/>
</dbReference>
<evidence type="ECO:0000313" key="3">
    <source>
        <dbReference type="Proteomes" id="UP000178319"/>
    </source>
</evidence>
<dbReference type="STRING" id="1797516.A3D26_03775"/>
<dbReference type="AlphaFoldDB" id="A0A1G1V4X4"/>
<comment type="caution">
    <text evidence="2">The sequence shown here is derived from an EMBL/GenBank/DDBJ whole genome shotgun (WGS) entry which is preliminary data.</text>
</comment>
<name>A0A1G1V4X4_9BACT</name>
<dbReference type="Proteomes" id="UP000178319">
    <property type="component" value="Unassembled WGS sequence"/>
</dbReference>
<sequence>MDQTYGQKNKLRLFVKILYILFLLIPLYVVLKNSGGPAGLIKMFSNPSLVAYLFLRLTGLYAFFLIFLQIVHGAFMPLWFKIFDSRSTVDHERNGIYAYLLILAHPTFFTLSAFLAEGTQGVIDAFIPGFFTQTDLLLNYGRIGFTLITLGVLAAYFRHKPFLNRHWLKSHVLNYVGFWFLFLHSWNIGSDTQTFPLNIIYPTMALIVGSSIVYRFIPRLYKVIRAARFKEGEQRV</sequence>
<accession>A0A1G1V4X4</accession>
<feature type="transmembrane region" description="Helical" evidence="1">
    <location>
        <begin position="51"/>
        <end position="75"/>
    </location>
</feature>
<feature type="transmembrane region" description="Helical" evidence="1">
    <location>
        <begin position="136"/>
        <end position="156"/>
    </location>
</feature>
<protein>
    <recommendedName>
        <fullName evidence="4">Ferric oxidoreductase domain-containing protein</fullName>
    </recommendedName>
</protein>
<keyword evidence="1" id="KW-0812">Transmembrane</keyword>
<evidence type="ECO:0000313" key="2">
    <source>
        <dbReference type="EMBL" id="OGY10401.1"/>
    </source>
</evidence>
<evidence type="ECO:0000256" key="1">
    <source>
        <dbReference type="SAM" id="Phobius"/>
    </source>
</evidence>